<dbReference type="InterPro" id="IPR019960">
    <property type="entry name" value="T1SS_VCA0849"/>
</dbReference>
<dbReference type="PROSITE" id="PS50234">
    <property type="entry name" value="VWFA"/>
    <property type="match status" value="1"/>
</dbReference>
<name>A0ABU9Z2S5_9RHOO</name>
<dbReference type="CDD" id="cd00198">
    <property type="entry name" value="vWFA"/>
    <property type="match status" value="1"/>
</dbReference>
<evidence type="ECO:0000313" key="5">
    <source>
        <dbReference type="EMBL" id="MEN3070399.1"/>
    </source>
</evidence>
<evidence type="ECO:0000256" key="1">
    <source>
        <dbReference type="ARBA" id="ARBA00022729"/>
    </source>
</evidence>
<comment type="caution">
    <text evidence="5">The sequence shown here is derived from an EMBL/GenBank/DDBJ whole genome shotgun (WGS) entry which is preliminary data.</text>
</comment>
<reference evidence="5 6" key="1">
    <citation type="journal article" date="2018" name="Int. J. Syst. Evol. Microbiol.">
        <title>Uliginosibacterium sediminicola sp. nov., isolated from freshwater sediment.</title>
        <authorList>
            <person name="Hwang W.M."/>
            <person name="Kim S.M."/>
            <person name="Kang K."/>
            <person name="Ahn T.Y."/>
        </authorList>
    </citation>
    <scope>NUCLEOTIDE SEQUENCE [LARGE SCALE GENOMIC DNA]</scope>
    <source>
        <strain evidence="5 6">M1-21</strain>
    </source>
</reference>
<dbReference type="Gene3D" id="3.40.50.410">
    <property type="entry name" value="von Willebrand factor, type A domain"/>
    <property type="match status" value="1"/>
</dbReference>
<dbReference type="SUPFAM" id="SSF141072">
    <property type="entry name" value="CalX-like"/>
    <property type="match status" value="4"/>
</dbReference>
<dbReference type="InterPro" id="IPR002035">
    <property type="entry name" value="VWF_A"/>
</dbReference>
<accession>A0ABU9Z2S5</accession>
<dbReference type="Gene3D" id="2.150.10.10">
    <property type="entry name" value="Serralysin-like metalloprotease, C-terminal"/>
    <property type="match status" value="2"/>
</dbReference>
<proteinExistence type="predicted"/>
<dbReference type="NCBIfam" id="TIGR03661">
    <property type="entry name" value="T1SS_VCA0849"/>
    <property type="match status" value="1"/>
</dbReference>
<feature type="non-terminal residue" evidence="5">
    <location>
        <position position="1"/>
    </location>
</feature>
<organism evidence="5 6">
    <name type="scientific">Uliginosibacterium sediminicola</name>
    <dbReference type="NCBI Taxonomy" id="2024550"/>
    <lineage>
        <taxon>Bacteria</taxon>
        <taxon>Pseudomonadati</taxon>
        <taxon>Pseudomonadota</taxon>
        <taxon>Betaproteobacteria</taxon>
        <taxon>Rhodocyclales</taxon>
        <taxon>Zoogloeaceae</taxon>
        <taxon>Uliginosibacterium</taxon>
    </lineage>
</organism>
<keyword evidence="1" id="KW-0732">Signal</keyword>
<dbReference type="SMART" id="SM00237">
    <property type="entry name" value="Calx_beta"/>
    <property type="match status" value="3"/>
</dbReference>
<keyword evidence="3" id="KW-0106">Calcium</keyword>
<dbReference type="InterPro" id="IPR036465">
    <property type="entry name" value="vWFA_dom_sf"/>
</dbReference>
<dbReference type="PRINTS" id="PR00313">
    <property type="entry name" value="CABNDNGRPT"/>
</dbReference>
<dbReference type="SUPFAM" id="SSF53300">
    <property type="entry name" value="vWA-like"/>
    <property type="match status" value="1"/>
</dbReference>
<evidence type="ECO:0000256" key="3">
    <source>
        <dbReference type="ARBA" id="ARBA00022837"/>
    </source>
</evidence>
<dbReference type="RefSeq" id="WP_345921178.1">
    <property type="nucleotide sequence ID" value="NZ_JBDIVE010000013.1"/>
</dbReference>
<sequence length="1426" mass="143254">AGSDYSTTPSFSNNVTYANGFVTVPANVSSFTVSVPTTDDSIIESTETYTLSVGGKVGTGSILDNDTLSVSSVSSASAVEGTAVIHTVTLNSYSTAGSTTFALSLADVSATAGSDYTTTPSFSNNVTYANGFVTVPANVSSFTVSVPTTDDSIIESTETYTLSVGGKVGTGSILDNDTLSVSSVSSASAVEGTAIVHTVTLNSYSTAGSTTFALSLADVSATAGSDYSTTPSFSNNVTYANGFVTVPANVSSFTVSVPTVNDTIVEQTETYTLSVGGKVGTGSILDNDTLSVSSVSSATVTEGTAVVHTVTFNSTATYATSFALSLADVTTSGTADYTAPTFSAGVTFANGFVTVQPNVSSFTITVPTVDDTIHESTETYTVTVGGVRGTGTILDNDTANDTATVNESALSTGTGGGTTTAIGNLLSNDGSGTSITSVASVTDGGTGDLDSRAGYIQVADVEGGKTIGFLTVDTAGTGVGDYTYTLTAAADNSATANNSSITSNFSYVTDTLTASLGVTVVDDTPLAYSRTVEVAATTAPSYNLVLVLDISRSMTEAFAGGEVLEESSTAGVDEVTTRLEMAKTALIALVKAYYALTSDVSVKIVTFAGTASILNNNTAYASEAAVIAAITAITVSTVGGTNYQDALVDATTAFGTVDSSVTNIAYFVSDGAPTASNGNNVTTDTTSATSSWSTFTATNSISSYAVGIGQGVSNTTYLNAINNIDSDKNGTKDAATLVPDLNDLSETLTNSVNSTLSKGNLLTGSLNSTFGADGGYIQSVSLKLDTNGDSATTTADGTVTFTYNPTTNQITWTTVGSIAAGTVSGSTLTLDASNGFTHGTLTINFATGDYSIAATTVGDSYSVSFVARDNDGDTSSATLNVGVVNGAPTARNDFDTLLPTETAFTGNVITGMSEDPGRPINASATLFTSTTGNGADTITDDAKVTSITFAGQTISLTSASSGTLSGGTYTVTAAGVLTWSNTTTGASLTFNKEGYYSYTPATADRPTQTLGTTHSVSLTNSATAATNNGLTVTAVGINTATTPDTTTTGTVTYGSVGVGVSGSGVTTTNEDNISDSTQVDNLESLIFTFSSASYAQGVGNVVFTINANSSNLGSTTANGGSSSLTYSIYSVDGHLLGQVTSTAEGTVALTGYTNIGYIEVQTSSDAEAIISAISFQGVSLDTTTTGVTPVDITYTLTDSTGDTSTATLELTTINNLIHGSDTTANTITGTSANDEITGGAGNDTLSGGGGHDIISGKAGNDSITGGSAGYSKLYGDEGNDTIIALGGHNHIEGGAGNDTMTASSAGADTFVWHLGDQGSVGTPAVDTIIGFNSSTSANVLNLQDLLQGESHTGTSAGDLTNYLHFTVSGGNTTIHVSTAGGFVNGYSSALDNQQIVLQGVDLTNGGTTTDTAIIQALLTANKLVTD</sequence>
<dbReference type="SMART" id="SM00327">
    <property type="entry name" value="VWA"/>
    <property type="match status" value="1"/>
</dbReference>
<dbReference type="Proteomes" id="UP001410394">
    <property type="component" value="Unassembled WGS sequence"/>
</dbReference>
<dbReference type="SUPFAM" id="SSF51120">
    <property type="entry name" value="beta-Roll"/>
    <property type="match status" value="1"/>
</dbReference>
<dbReference type="InterPro" id="IPR001343">
    <property type="entry name" value="Hemolysn_Ca-bd"/>
</dbReference>
<dbReference type="EMBL" id="JBDIVE010000013">
    <property type="protein sequence ID" value="MEN3070399.1"/>
    <property type="molecule type" value="Genomic_DNA"/>
</dbReference>
<evidence type="ECO:0000259" key="4">
    <source>
        <dbReference type="PROSITE" id="PS50234"/>
    </source>
</evidence>
<protein>
    <submittedName>
        <fullName evidence="5">Calx-beta domain-containing protein</fullName>
    </submittedName>
</protein>
<dbReference type="InterPro" id="IPR038081">
    <property type="entry name" value="CalX-like_sf"/>
</dbReference>
<keyword evidence="2" id="KW-0677">Repeat</keyword>
<dbReference type="PROSITE" id="PS00330">
    <property type="entry name" value="HEMOLYSIN_CALCIUM"/>
    <property type="match status" value="1"/>
</dbReference>
<gene>
    <name evidence="5" type="ORF">ABDB84_18080</name>
</gene>
<dbReference type="Pfam" id="PF13519">
    <property type="entry name" value="VWA_2"/>
    <property type="match status" value="1"/>
</dbReference>
<evidence type="ECO:0000313" key="6">
    <source>
        <dbReference type="Proteomes" id="UP001410394"/>
    </source>
</evidence>
<keyword evidence="6" id="KW-1185">Reference proteome</keyword>
<dbReference type="InterPro" id="IPR018511">
    <property type="entry name" value="Hemolysin-typ_Ca-bd_CS"/>
</dbReference>
<evidence type="ECO:0000256" key="2">
    <source>
        <dbReference type="ARBA" id="ARBA00022737"/>
    </source>
</evidence>
<dbReference type="InterPro" id="IPR003644">
    <property type="entry name" value="Calx_beta"/>
</dbReference>
<dbReference type="Gene3D" id="2.60.40.2030">
    <property type="match status" value="3"/>
</dbReference>
<dbReference type="Pfam" id="PF03160">
    <property type="entry name" value="Calx-beta"/>
    <property type="match status" value="4"/>
</dbReference>
<dbReference type="Pfam" id="PF00353">
    <property type="entry name" value="HemolysinCabind"/>
    <property type="match status" value="2"/>
</dbReference>
<dbReference type="InterPro" id="IPR011049">
    <property type="entry name" value="Serralysin-like_metalloprot_C"/>
</dbReference>
<feature type="domain" description="VWFA" evidence="4">
    <location>
        <begin position="543"/>
        <end position="752"/>
    </location>
</feature>